<evidence type="ECO:0000313" key="3">
    <source>
        <dbReference type="EMBL" id="GAA1950780.1"/>
    </source>
</evidence>
<feature type="region of interest" description="Disordered" evidence="1">
    <location>
        <begin position="76"/>
        <end position="109"/>
    </location>
</feature>
<keyword evidence="4" id="KW-1185">Reference proteome</keyword>
<dbReference type="EMBL" id="BAAANN010000006">
    <property type="protein sequence ID" value="GAA1950780.1"/>
    <property type="molecule type" value="Genomic_DNA"/>
</dbReference>
<keyword evidence="2" id="KW-0472">Membrane</keyword>
<protein>
    <submittedName>
        <fullName evidence="3">Uncharacterized protein</fullName>
    </submittedName>
</protein>
<feature type="compositionally biased region" description="Low complexity" evidence="1">
    <location>
        <begin position="97"/>
        <end position="106"/>
    </location>
</feature>
<evidence type="ECO:0000256" key="1">
    <source>
        <dbReference type="SAM" id="MobiDB-lite"/>
    </source>
</evidence>
<keyword evidence="2" id="KW-0812">Transmembrane</keyword>
<feature type="transmembrane region" description="Helical" evidence="2">
    <location>
        <begin position="52"/>
        <end position="73"/>
    </location>
</feature>
<proteinExistence type="predicted"/>
<gene>
    <name evidence="3" type="ORF">GCM10009754_19380</name>
</gene>
<reference evidence="3 4" key="1">
    <citation type="journal article" date="2019" name="Int. J. Syst. Evol. Microbiol.">
        <title>The Global Catalogue of Microorganisms (GCM) 10K type strain sequencing project: providing services to taxonomists for standard genome sequencing and annotation.</title>
        <authorList>
            <consortium name="The Broad Institute Genomics Platform"/>
            <consortium name="The Broad Institute Genome Sequencing Center for Infectious Disease"/>
            <person name="Wu L."/>
            <person name="Ma J."/>
        </authorList>
    </citation>
    <scope>NUCLEOTIDE SEQUENCE [LARGE SCALE GENOMIC DNA]</scope>
    <source>
        <strain evidence="3 4">JCM 14545</strain>
    </source>
</reference>
<dbReference type="Proteomes" id="UP001501116">
    <property type="component" value="Unassembled WGS sequence"/>
</dbReference>
<comment type="caution">
    <text evidence="3">The sequence shown here is derived from an EMBL/GenBank/DDBJ whole genome shotgun (WGS) entry which is preliminary data.</text>
</comment>
<sequence>MGRPGNFQGAYPDPRRGGQWVPPGPGYPAHRQGEPGYGYQAPPPPPGRRGGVIVAVVIGVLVLVGGGVTAVVLGSGSSPDAQPASSSIPVGPPSGPGSPSTSIEPPAVSTSGWAVVDNGAGAGLTYSVPAEWQHKAGQVYDSRYGFSGNYAEYGTFTCPSPATGGVKGRVVSTPGFPASDPDPATVVLNVIDVVSSATLDVGANDLKTTKAAVSPDGKSATKEAVAKVGGNTECGREAELSVKVWEAGDGPDGKKAYRALVAFALTDGGPADPAPPKSGTAKAIVGTAKLAG</sequence>
<name>A0ABN2QH35_9PSEU</name>
<accession>A0ABN2QH35</accession>
<evidence type="ECO:0000313" key="4">
    <source>
        <dbReference type="Proteomes" id="UP001501116"/>
    </source>
</evidence>
<organism evidence="3 4">
    <name type="scientific">Amycolatopsis minnesotensis</name>
    <dbReference type="NCBI Taxonomy" id="337894"/>
    <lineage>
        <taxon>Bacteria</taxon>
        <taxon>Bacillati</taxon>
        <taxon>Actinomycetota</taxon>
        <taxon>Actinomycetes</taxon>
        <taxon>Pseudonocardiales</taxon>
        <taxon>Pseudonocardiaceae</taxon>
        <taxon>Amycolatopsis</taxon>
    </lineage>
</organism>
<keyword evidence="2" id="KW-1133">Transmembrane helix</keyword>
<evidence type="ECO:0000256" key="2">
    <source>
        <dbReference type="SAM" id="Phobius"/>
    </source>
</evidence>
<feature type="region of interest" description="Disordered" evidence="1">
    <location>
        <begin position="1"/>
        <end position="44"/>
    </location>
</feature>